<gene>
    <name evidence="1" type="ORF">EII38_06035</name>
</gene>
<evidence type="ECO:0000313" key="1">
    <source>
        <dbReference type="EMBL" id="RRD31336.1"/>
    </source>
</evidence>
<dbReference type="EMBL" id="RQZA01000004">
    <property type="protein sequence ID" value="RRD31336.1"/>
    <property type="molecule type" value="Genomic_DNA"/>
</dbReference>
<reference evidence="1 2" key="1">
    <citation type="submission" date="2018-11" db="EMBL/GenBank/DDBJ databases">
        <title>Genomes From Bacteria Associated with the Canine Oral Cavity: a Test Case for Automated Genome-Based Taxonomic Assignment.</title>
        <authorList>
            <person name="Coil D.A."/>
            <person name="Jospin G."/>
            <person name="Darling A.E."/>
            <person name="Wallis C."/>
            <person name="Davis I.J."/>
            <person name="Harris S."/>
            <person name="Eisen J.A."/>
            <person name="Holcombe L.J."/>
            <person name="O'Flynn C."/>
        </authorList>
    </citation>
    <scope>NUCLEOTIDE SEQUENCE [LARGE SCALE GENOMIC DNA]</scope>
    <source>
        <strain evidence="1 2">OH4621_COT-116</strain>
    </source>
</reference>
<comment type="caution">
    <text evidence="1">The sequence shown here is derived from an EMBL/GenBank/DDBJ whole genome shotgun (WGS) entry which is preliminary data.</text>
</comment>
<dbReference type="AlphaFoldDB" id="A0A3P1VCJ9"/>
<dbReference type="Proteomes" id="UP000281771">
    <property type="component" value="Unassembled WGS sequence"/>
</dbReference>
<keyword evidence="2" id="KW-1185">Reference proteome</keyword>
<evidence type="ECO:0000313" key="2">
    <source>
        <dbReference type="Proteomes" id="UP000281771"/>
    </source>
</evidence>
<name>A0A3P1VCJ9_9STRE</name>
<organism evidence="1 2">
    <name type="scientific">Streptococcus minor</name>
    <dbReference type="NCBI Taxonomy" id="229549"/>
    <lineage>
        <taxon>Bacteria</taxon>
        <taxon>Bacillati</taxon>
        <taxon>Bacillota</taxon>
        <taxon>Bacilli</taxon>
        <taxon>Lactobacillales</taxon>
        <taxon>Streptococcaceae</taxon>
        <taxon>Streptococcus</taxon>
    </lineage>
</organism>
<sequence>MVNCLLDTAFAKLKAFNIFSTTYRNRRKRFDSRMNLIVGFINFEYRLLFAGNLLRNLIGHSTS</sequence>
<proteinExistence type="predicted"/>
<evidence type="ECO:0008006" key="3">
    <source>
        <dbReference type="Google" id="ProtNLM"/>
    </source>
</evidence>
<protein>
    <recommendedName>
        <fullName evidence="3">Transposase</fullName>
    </recommendedName>
</protein>
<accession>A0A3P1VCJ9</accession>